<organism evidence="4 7">
    <name type="scientific">Bradyrhizobium zhengyangense</name>
    <dbReference type="NCBI Taxonomy" id="2911009"/>
    <lineage>
        <taxon>Bacteria</taxon>
        <taxon>Pseudomonadati</taxon>
        <taxon>Pseudomonadota</taxon>
        <taxon>Alphaproteobacteria</taxon>
        <taxon>Hyphomicrobiales</taxon>
        <taxon>Nitrobacteraceae</taxon>
        <taxon>Bradyrhizobium</taxon>
    </lineage>
</organism>
<dbReference type="EMBL" id="JAKLTY010000028">
    <property type="protein sequence ID" value="MCG2631411.1"/>
    <property type="molecule type" value="Genomic_DNA"/>
</dbReference>
<proteinExistence type="inferred from homology"/>
<evidence type="ECO:0000313" key="5">
    <source>
        <dbReference type="EMBL" id="MCG2669466.1"/>
    </source>
</evidence>
<dbReference type="Proteomes" id="UP001139054">
    <property type="component" value="Unassembled WGS sequence"/>
</dbReference>
<dbReference type="InterPro" id="IPR039298">
    <property type="entry name" value="ACOT13"/>
</dbReference>
<dbReference type="Gene3D" id="3.10.129.10">
    <property type="entry name" value="Hotdog Thioesterase"/>
    <property type="match status" value="1"/>
</dbReference>
<gene>
    <name evidence="5" type="ORF">L6637_21105</name>
    <name evidence="4" type="ORF">L6654_32750</name>
</gene>
<dbReference type="SUPFAM" id="SSF54637">
    <property type="entry name" value="Thioesterase/thiol ester dehydrase-isomerase"/>
    <property type="match status" value="1"/>
</dbReference>
<comment type="similarity">
    <text evidence="1">Belongs to the thioesterase PaaI family.</text>
</comment>
<dbReference type="InterPro" id="IPR006683">
    <property type="entry name" value="Thioestr_dom"/>
</dbReference>
<dbReference type="NCBIfam" id="TIGR00369">
    <property type="entry name" value="unchar_dom_1"/>
    <property type="match status" value="1"/>
</dbReference>
<comment type="caution">
    <text evidence="4">The sequence shown here is derived from an EMBL/GenBank/DDBJ whole genome shotgun (WGS) entry which is preliminary data.</text>
</comment>
<dbReference type="GO" id="GO:0047617">
    <property type="term" value="F:fatty acyl-CoA hydrolase activity"/>
    <property type="evidence" value="ECO:0007669"/>
    <property type="project" value="InterPro"/>
</dbReference>
<evidence type="ECO:0000313" key="7">
    <source>
        <dbReference type="Proteomes" id="UP001139054"/>
    </source>
</evidence>
<dbReference type="RefSeq" id="WP_237860989.1">
    <property type="nucleotide sequence ID" value="NZ_JAKLTY010000028.1"/>
</dbReference>
<dbReference type="InterPro" id="IPR003736">
    <property type="entry name" value="PAAI_dom"/>
</dbReference>
<dbReference type="PANTHER" id="PTHR21660">
    <property type="entry name" value="THIOESTERASE SUPERFAMILY MEMBER-RELATED"/>
    <property type="match status" value="1"/>
</dbReference>
<dbReference type="Proteomes" id="UP001139012">
    <property type="component" value="Unassembled WGS sequence"/>
</dbReference>
<keyword evidence="2" id="KW-0378">Hydrolase</keyword>
<dbReference type="Pfam" id="PF03061">
    <property type="entry name" value="4HBT"/>
    <property type="match status" value="1"/>
</dbReference>
<dbReference type="AlphaFoldDB" id="A0A9X1UBQ2"/>
<evidence type="ECO:0000256" key="2">
    <source>
        <dbReference type="ARBA" id="ARBA00022801"/>
    </source>
</evidence>
<reference evidence="4" key="1">
    <citation type="submission" date="2022-01" db="EMBL/GenBank/DDBJ databases">
        <title>Genome sequnece data of strain Bradyrhizobium sp. nov.</title>
        <authorList>
            <person name="Zhang J."/>
        </authorList>
    </citation>
    <scope>NUCLEOTIDE SEQUENCE</scope>
    <source>
        <strain evidence="5">WYCCWR 12774</strain>
        <strain evidence="4">WYCCWR 13023</strain>
    </source>
</reference>
<evidence type="ECO:0000313" key="4">
    <source>
        <dbReference type="EMBL" id="MCG2631411.1"/>
    </source>
</evidence>
<dbReference type="CDD" id="cd03443">
    <property type="entry name" value="PaaI_thioesterase"/>
    <property type="match status" value="1"/>
</dbReference>
<evidence type="ECO:0000256" key="1">
    <source>
        <dbReference type="ARBA" id="ARBA00008324"/>
    </source>
</evidence>
<dbReference type="EMBL" id="JAKLUA010000006">
    <property type="protein sequence ID" value="MCG2669466.1"/>
    <property type="molecule type" value="Genomic_DNA"/>
</dbReference>
<accession>A0A9X1UBQ2</accession>
<sequence>MSAQSYSVQGFSVQGFGVQGFDLQALRAVNSSAAFNRMAEFDVAAAGHGEVTIRMTWRDDFAQYSGHLHAGIIAALLDTACGFAAATLVGSVTASHFAMNCLRPAIGRHFIAKGTTVRAGRRQVFARAELLAADEQDQLSLVATGETVLVPTGGPSSKADGS</sequence>
<name>A0A9X1UBQ2_9BRAD</name>
<evidence type="ECO:0000259" key="3">
    <source>
        <dbReference type="Pfam" id="PF03061"/>
    </source>
</evidence>
<evidence type="ECO:0000313" key="6">
    <source>
        <dbReference type="Proteomes" id="UP001139012"/>
    </source>
</evidence>
<protein>
    <submittedName>
        <fullName evidence="4">PaaI family thioesterase</fullName>
    </submittedName>
</protein>
<dbReference type="PANTHER" id="PTHR21660:SF1">
    <property type="entry name" value="ACYL-COENZYME A THIOESTERASE 13"/>
    <property type="match status" value="1"/>
</dbReference>
<dbReference type="InterPro" id="IPR029069">
    <property type="entry name" value="HotDog_dom_sf"/>
</dbReference>
<keyword evidence="6" id="KW-1185">Reference proteome</keyword>
<feature type="domain" description="Thioesterase" evidence="3">
    <location>
        <begin position="66"/>
        <end position="135"/>
    </location>
</feature>